<reference evidence="1 2" key="1">
    <citation type="journal article" date="2019" name="Sci. Rep.">
        <title>Orb-weaving spider Araneus ventricosus genome elucidates the spidroin gene catalogue.</title>
        <authorList>
            <person name="Kono N."/>
            <person name="Nakamura H."/>
            <person name="Ohtoshi R."/>
            <person name="Moran D.A.P."/>
            <person name="Shinohara A."/>
            <person name="Yoshida Y."/>
            <person name="Fujiwara M."/>
            <person name="Mori M."/>
            <person name="Tomita M."/>
            <person name="Arakawa K."/>
        </authorList>
    </citation>
    <scope>NUCLEOTIDE SEQUENCE [LARGE SCALE GENOMIC DNA]</scope>
</reference>
<organism evidence="1 2">
    <name type="scientific">Araneus ventricosus</name>
    <name type="common">Orbweaver spider</name>
    <name type="synonym">Epeira ventricosa</name>
    <dbReference type="NCBI Taxonomy" id="182803"/>
    <lineage>
        <taxon>Eukaryota</taxon>
        <taxon>Metazoa</taxon>
        <taxon>Ecdysozoa</taxon>
        <taxon>Arthropoda</taxon>
        <taxon>Chelicerata</taxon>
        <taxon>Arachnida</taxon>
        <taxon>Araneae</taxon>
        <taxon>Araneomorphae</taxon>
        <taxon>Entelegynae</taxon>
        <taxon>Araneoidea</taxon>
        <taxon>Araneidae</taxon>
        <taxon>Araneus</taxon>
    </lineage>
</organism>
<dbReference type="Proteomes" id="UP000499080">
    <property type="component" value="Unassembled WGS sequence"/>
</dbReference>
<protein>
    <submittedName>
        <fullName evidence="1">Uncharacterized protein</fullName>
    </submittedName>
</protein>
<evidence type="ECO:0000313" key="2">
    <source>
        <dbReference type="Proteomes" id="UP000499080"/>
    </source>
</evidence>
<evidence type="ECO:0000313" key="1">
    <source>
        <dbReference type="EMBL" id="GBO20643.1"/>
    </source>
</evidence>
<sequence>MLPMLVFKVFYYYNLSLLLHPDLKQQEGKFGISPTILKRSRMTRTASCLAPFSPGFLSTVVGGVWPYALASGGPTCEADFRRNRISSPEPLDPEVWTLPLGHLYPITAIGIRY</sequence>
<name>A0A4Y2V5T0_ARAVE</name>
<accession>A0A4Y2V5T0</accession>
<dbReference type="EMBL" id="BGPR01043976">
    <property type="protein sequence ID" value="GBO20643.1"/>
    <property type="molecule type" value="Genomic_DNA"/>
</dbReference>
<keyword evidence="2" id="KW-1185">Reference proteome</keyword>
<comment type="caution">
    <text evidence="1">The sequence shown here is derived from an EMBL/GenBank/DDBJ whole genome shotgun (WGS) entry which is preliminary data.</text>
</comment>
<gene>
    <name evidence="1" type="ORF">AVEN_254843_1</name>
</gene>
<proteinExistence type="predicted"/>
<dbReference type="AlphaFoldDB" id="A0A4Y2V5T0"/>